<comment type="similarity">
    <text evidence="1 3">Belongs to the short-chain dehydrogenases/reductases (SDR) family.</text>
</comment>
<dbReference type="InterPro" id="IPR020904">
    <property type="entry name" value="Sc_DH/Rdtase_CS"/>
</dbReference>
<dbReference type="PRINTS" id="PR00081">
    <property type="entry name" value="GDHRDH"/>
</dbReference>
<dbReference type="PROSITE" id="PS00061">
    <property type="entry name" value="ADH_SHORT"/>
    <property type="match status" value="1"/>
</dbReference>
<reference evidence="5 6" key="1">
    <citation type="submission" date="2018-09" db="EMBL/GenBank/DDBJ databases">
        <title>Genome sequencing of Nocardioides immobilis CCTCC AB 2017083 for comparison to Nocardioides silvaticus.</title>
        <authorList>
            <person name="Li C."/>
            <person name="Wang G."/>
        </authorList>
    </citation>
    <scope>NUCLEOTIDE SEQUENCE [LARGE SCALE GENOMIC DNA]</scope>
    <source>
        <strain evidence="5 6">CCTCC AB 2017083</strain>
    </source>
</reference>
<dbReference type="PRINTS" id="PR00080">
    <property type="entry name" value="SDRFAMILY"/>
</dbReference>
<dbReference type="Pfam" id="PF00106">
    <property type="entry name" value="adh_short"/>
    <property type="match status" value="1"/>
</dbReference>
<dbReference type="NCBIfam" id="NF005559">
    <property type="entry name" value="PRK07231.1"/>
    <property type="match status" value="1"/>
</dbReference>
<dbReference type="InterPro" id="IPR036291">
    <property type="entry name" value="NAD(P)-bd_dom_sf"/>
</dbReference>
<dbReference type="AlphaFoldDB" id="A0A417Y7Y4"/>
<evidence type="ECO:0000313" key="6">
    <source>
        <dbReference type="Proteomes" id="UP000283644"/>
    </source>
</evidence>
<dbReference type="GO" id="GO:0016491">
    <property type="term" value="F:oxidoreductase activity"/>
    <property type="evidence" value="ECO:0007669"/>
    <property type="project" value="UniProtKB-KW"/>
</dbReference>
<evidence type="ECO:0000256" key="1">
    <source>
        <dbReference type="ARBA" id="ARBA00006484"/>
    </source>
</evidence>
<dbReference type="Proteomes" id="UP000283644">
    <property type="component" value="Unassembled WGS sequence"/>
</dbReference>
<dbReference type="PANTHER" id="PTHR43943:SF2">
    <property type="entry name" value="DEHYDROGENASE_REDUCTASE 4"/>
    <property type="match status" value="1"/>
</dbReference>
<comment type="caution">
    <text evidence="5">The sequence shown here is derived from an EMBL/GenBank/DDBJ whole genome shotgun (WGS) entry which is preliminary data.</text>
</comment>
<dbReference type="FunFam" id="3.40.50.720:FF:000084">
    <property type="entry name" value="Short-chain dehydrogenase reductase"/>
    <property type="match status" value="1"/>
</dbReference>
<evidence type="ECO:0000256" key="3">
    <source>
        <dbReference type="RuleBase" id="RU000363"/>
    </source>
</evidence>
<dbReference type="InterPro" id="IPR002347">
    <property type="entry name" value="SDR_fam"/>
</dbReference>
<proteinExistence type="inferred from homology"/>
<organism evidence="5 6">
    <name type="scientific">Nocardioides immobilis</name>
    <dbReference type="NCBI Taxonomy" id="2049295"/>
    <lineage>
        <taxon>Bacteria</taxon>
        <taxon>Bacillati</taxon>
        <taxon>Actinomycetota</taxon>
        <taxon>Actinomycetes</taxon>
        <taxon>Propionibacteriales</taxon>
        <taxon>Nocardioidaceae</taxon>
        <taxon>Nocardioides</taxon>
    </lineage>
</organism>
<feature type="region of interest" description="Disordered" evidence="4">
    <location>
        <begin position="1"/>
        <end position="20"/>
    </location>
</feature>
<evidence type="ECO:0000313" key="5">
    <source>
        <dbReference type="EMBL" id="RHW28597.1"/>
    </source>
</evidence>
<dbReference type="EMBL" id="QXGH01000009">
    <property type="protein sequence ID" value="RHW28597.1"/>
    <property type="molecule type" value="Genomic_DNA"/>
</dbReference>
<accession>A0A417Y7Y4</accession>
<name>A0A417Y7Y4_9ACTN</name>
<dbReference type="CDD" id="cd05233">
    <property type="entry name" value="SDR_c"/>
    <property type="match status" value="1"/>
</dbReference>
<dbReference type="SUPFAM" id="SSF51735">
    <property type="entry name" value="NAD(P)-binding Rossmann-fold domains"/>
    <property type="match status" value="1"/>
</dbReference>
<dbReference type="PANTHER" id="PTHR43943">
    <property type="entry name" value="DEHYDROGENASE/REDUCTASE (SDR FAMILY) MEMBER 4"/>
    <property type="match status" value="1"/>
</dbReference>
<gene>
    <name evidence="5" type="ORF">D0Z08_01660</name>
</gene>
<dbReference type="RefSeq" id="WP_118921997.1">
    <property type="nucleotide sequence ID" value="NZ_QXGH01000009.1"/>
</dbReference>
<keyword evidence="2" id="KW-0560">Oxidoreductase</keyword>
<dbReference type="Gene3D" id="3.40.50.720">
    <property type="entry name" value="NAD(P)-binding Rossmann-like Domain"/>
    <property type="match status" value="1"/>
</dbReference>
<sequence length="269" mass="28493">MTSGNHETTGPGSKATTTSPFDLFSLQGNVALVTGGSRGLGREMSLAFAQAGADVIVTSRKLKNCEEVVAEIEETTGRSGLAYGCHLGRWDEIEGLVDAAYERFGRVDVLVNNAGMSPLYDKVTDVTEKMYDSVLNLNLKGPFRLTQLVGTRMKEQGSGSIINVSSTGSLRPMGSIVPYAAAKSGLNAMTEGFAQLLGPEVRVNTLMPGQYLTDVSAAWDMEHANRMSARLHLKRVGNPPEIVGAALFLASTASSYTSGTIVRSDGGIP</sequence>
<evidence type="ECO:0000256" key="4">
    <source>
        <dbReference type="SAM" id="MobiDB-lite"/>
    </source>
</evidence>
<evidence type="ECO:0000256" key="2">
    <source>
        <dbReference type="ARBA" id="ARBA00023002"/>
    </source>
</evidence>
<keyword evidence="6" id="KW-1185">Reference proteome</keyword>
<dbReference type="OrthoDB" id="286404at2"/>
<protein>
    <submittedName>
        <fullName evidence="5">SDR family oxidoreductase</fullName>
    </submittedName>
</protein>